<feature type="domain" description="Clp R" evidence="2">
    <location>
        <begin position="2"/>
        <end position="174"/>
    </location>
</feature>
<evidence type="ECO:0000259" key="2">
    <source>
        <dbReference type="PROSITE" id="PS51903"/>
    </source>
</evidence>
<dbReference type="SUPFAM" id="SSF81923">
    <property type="entry name" value="Double Clp-N motif"/>
    <property type="match status" value="1"/>
</dbReference>
<evidence type="ECO:0000313" key="4">
    <source>
        <dbReference type="Proteomes" id="UP001209083"/>
    </source>
</evidence>
<keyword evidence="3" id="KW-0378">Hydrolase</keyword>
<dbReference type="Pfam" id="PF02861">
    <property type="entry name" value="Clp_N"/>
    <property type="match status" value="2"/>
</dbReference>
<gene>
    <name evidence="3" type="ORF">LWF01_10590</name>
</gene>
<proteinExistence type="predicted"/>
<dbReference type="Gene3D" id="1.10.1780.10">
    <property type="entry name" value="Clp, N-terminal domain"/>
    <property type="match status" value="1"/>
</dbReference>
<name>A0ABY8QQ68_9MICO</name>
<keyword evidence="4" id="KW-1185">Reference proteome</keyword>
<organism evidence="3 4">
    <name type="scientific">Saxibacter everestensis</name>
    <dbReference type="NCBI Taxonomy" id="2909229"/>
    <lineage>
        <taxon>Bacteria</taxon>
        <taxon>Bacillati</taxon>
        <taxon>Actinomycetota</taxon>
        <taxon>Actinomycetes</taxon>
        <taxon>Micrococcales</taxon>
        <taxon>Brevibacteriaceae</taxon>
        <taxon>Saxibacter</taxon>
    </lineage>
</organism>
<dbReference type="GO" id="GO:0008233">
    <property type="term" value="F:peptidase activity"/>
    <property type="evidence" value="ECO:0007669"/>
    <property type="project" value="UniProtKB-KW"/>
</dbReference>
<reference evidence="3 4" key="1">
    <citation type="submission" date="2023-05" db="EMBL/GenBank/DDBJ databases">
        <title>Lithophilousrod everest ZFBP1038 complete genpme.</title>
        <authorList>
            <person name="Tian M."/>
        </authorList>
    </citation>
    <scope>NUCLEOTIDE SEQUENCE [LARGE SCALE GENOMIC DNA]</scope>
    <source>
        <strain evidence="3 4">ZFBP1038</strain>
    </source>
</reference>
<accession>A0ABY8QQ68</accession>
<evidence type="ECO:0000256" key="1">
    <source>
        <dbReference type="PROSITE-ProRule" id="PRU01251"/>
    </source>
</evidence>
<dbReference type="RefSeq" id="WP_349637366.1">
    <property type="nucleotide sequence ID" value="NZ_CP090958.1"/>
</dbReference>
<dbReference type="GO" id="GO:0006508">
    <property type="term" value="P:proteolysis"/>
    <property type="evidence" value="ECO:0007669"/>
    <property type="project" value="UniProtKB-KW"/>
</dbReference>
<evidence type="ECO:0000313" key="3">
    <source>
        <dbReference type="EMBL" id="WGW10585.1"/>
    </source>
</evidence>
<keyword evidence="3" id="KW-0645">Protease</keyword>
<dbReference type="InterPro" id="IPR036628">
    <property type="entry name" value="Clp_N_dom_sf"/>
</dbReference>
<sequence length="174" mass="18897">MFERFTTDARAIVVAAQETAREIGSHNIDSRYLLLGLFDTNDSTTQALNDCVDNFDDARTRLLDRLAGSGLDGDALASLGIDLSEVTERADAVFGSGALTSSRSPKGRIRFSQDAKKCLELALREAIRLKGSSIGTRHILLGMLRAECPARSELLRENVDVAALRSTLETQRAA</sequence>
<dbReference type="InterPro" id="IPR004176">
    <property type="entry name" value="Clp_R_N"/>
</dbReference>
<dbReference type="EMBL" id="CP090958">
    <property type="protein sequence ID" value="WGW10585.1"/>
    <property type="molecule type" value="Genomic_DNA"/>
</dbReference>
<dbReference type="PROSITE" id="PS51903">
    <property type="entry name" value="CLP_R"/>
    <property type="match status" value="1"/>
</dbReference>
<keyword evidence="1" id="KW-0677">Repeat</keyword>
<protein>
    <submittedName>
        <fullName evidence="3">Clp protease N-terminal domain-containing protein</fullName>
    </submittedName>
</protein>
<dbReference type="Proteomes" id="UP001209083">
    <property type="component" value="Chromosome"/>
</dbReference>